<keyword evidence="7" id="KW-1185">Reference proteome</keyword>
<dbReference type="SUPFAM" id="SSF46785">
    <property type="entry name" value="Winged helix' DNA-binding domain"/>
    <property type="match status" value="1"/>
</dbReference>
<dbReference type="PROSITE" id="PS50931">
    <property type="entry name" value="HTH_LYSR"/>
    <property type="match status" value="1"/>
</dbReference>
<feature type="domain" description="HTH lysR-type" evidence="5">
    <location>
        <begin position="6"/>
        <end position="63"/>
    </location>
</feature>
<comment type="caution">
    <text evidence="6">The sequence shown here is derived from an EMBL/GenBank/DDBJ whole genome shotgun (WGS) entry which is preliminary data.</text>
</comment>
<dbReference type="Pfam" id="PF03466">
    <property type="entry name" value="LysR_substrate"/>
    <property type="match status" value="1"/>
</dbReference>
<gene>
    <name evidence="6" type="ORF">ABDJ40_04455</name>
</gene>
<dbReference type="PANTHER" id="PTHR30579">
    <property type="entry name" value="TRANSCRIPTIONAL REGULATOR"/>
    <property type="match status" value="1"/>
</dbReference>
<proteinExistence type="inferred from homology"/>
<reference evidence="6 7" key="1">
    <citation type="submission" date="2024-05" db="EMBL/GenBank/DDBJ databases">
        <title>Roseateles sp. 2.12 16S ribosomal RNA gene Genome sequencing and assembly.</title>
        <authorList>
            <person name="Woo H."/>
        </authorList>
    </citation>
    <scope>NUCLEOTIDE SEQUENCE [LARGE SCALE GENOMIC DNA]</scope>
    <source>
        <strain evidence="6 7">2.12</strain>
    </source>
</reference>
<keyword evidence="3" id="KW-0238">DNA-binding</keyword>
<dbReference type="SUPFAM" id="SSF53850">
    <property type="entry name" value="Periplasmic binding protein-like II"/>
    <property type="match status" value="1"/>
</dbReference>
<dbReference type="EMBL" id="JBDPZC010000001">
    <property type="protein sequence ID" value="MEO3712015.1"/>
    <property type="molecule type" value="Genomic_DNA"/>
</dbReference>
<evidence type="ECO:0000256" key="3">
    <source>
        <dbReference type="ARBA" id="ARBA00023125"/>
    </source>
</evidence>
<dbReference type="InterPro" id="IPR036388">
    <property type="entry name" value="WH-like_DNA-bd_sf"/>
</dbReference>
<dbReference type="InterPro" id="IPR000847">
    <property type="entry name" value="LysR_HTH_N"/>
</dbReference>
<dbReference type="InterPro" id="IPR050176">
    <property type="entry name" value="LTTR"/>
</dbReference>
<dbReference type="PANTHER" id="PTHR30579:SF3">
    <property type="entry name" value="TRANSCRIPTIONAL REGULATORY PROTEIN"/>
    <property type="match status" value="1"/>
</dbReference>
<name>A0ABV0GAC5_9BURK</name>
<dbReference type="Gene3D" id="3.40.190.290">
    <property type="match status" value="1"/>
</dbReference>
<dbReference type="Gene3D" id="1.10.10.10">
    <property type="entry name" value="Winged helix-like DNA-binding domain superfamily/Winged helix DNA-binding domain"/>
    <property type="match status" value="1"/>
</dbReference>
<dbReference type="Proteomes" id="UP001462640">
    <property type="component" value="Unassembled WGS sequence"/>
</dbReference>
<protein>
    <submittedName>
        <fullName evidence="6">LysR family transcriptional regulator</fullName>
    </submittedName>
</protein>
<evidence type="ECO:0000313" key="6">
    <source>
        <dbReference type="EMBL" id="MEO3712015.1"/>
    </source>
</evidence>
<sequence length="300" mass="32389">MPSRPLSWDDVRLFLAVAEGGSVSQAARSLQLGQATVSRRLADMELSVGEPLVTRRAQGCELTAAGERLLPAAQRMAEWAQEAEIRLMRPTHRLEGKVRIAAAPGPAFELLAPLAGHLRQSAPGLQLEVLAGVETLSLARGEAELSLRLERPNSAELLTLAELRCPLAAYASPDYARQLPERPRPEQVDWIVWAPPYEHLPVNQALAAAIPDFRPVFSSDDYLVQLAACRAGVGAMVLAVAPHAHALTQGLVRLALSPGPTVQAELFLVAHRRAAELPRTRFVAEALGAILQDLQHQEAG</sequence>
<dbReference type="InterPro" id="IPR005119">
    <property type="entry name" value="LysR_subst-bd"/>
</dbReference>
<dbReference type="InterPro" id="IPR036390">
    <property type="entry name" value="WH_DNA-bd_sf"/>
</dbReference>
<comment type="similarity">
    <text evidence="1">Belongs to the LysR transcriptional regulatory family.</text>
</comment>
<dbReference type="CDD" id="cd05466">
    <property type="entry name" value="PBP2_LTTR_substrate"/>
    <property type="match status" value="1"/>
</dbReference>
<keyword evidence="2" id="KW-0805">Transcription regulation</keyword>
<keyword evidence="4" id="KW-0804">Transcription</keyword>
<evidence type="ECO:0000259" key="5">
    <source>
        <dbReference type="PROSITE" id="PS50931"/>
    </source>
</evidence>
<evidence type="ECO:0000256" key="2">
    <source>
        <dbReference type="ARBA" id="ARBA00023015"/>
    </source>
</evidence>
<dbReference type="Pfam" id="PF00126">
    <property type="entry name" value="HTH_1"/>
    <property type="match status" value="1"/>
</dbReference>
<accession>A0ABV0GAC5</accession>
<evidence type="ECO:0000313" key="7">
    <source>
        <dbReference type="Proteomes" id="UP001462640"/>
    </source>
</evidence>
<organism evidence="6 7">
    <name type="scientific">Roseateles flavus</name>
    <dbReference type="NCBI Taxonomy" id="3149041"/>
    <lineage>
        <taxon>Bacteria</taxon>
        <taxon>Pseudomonadati</taxon>
        <taxon>Pseudomonadota</taxon>
        <taxon>Betaproteobacteria</taxon>
        <taxon>Burkholderiales</taxon>
        <taxon>Sphaerotilaceae</taxon>
        <taxon>Roseateles</taxon>
    </lineage>
</organism>
<evidence type="ECO:0000256" key="4">
    <source>
        <dbReference type="ARBA" id="ARBA00023163"/>
    </source>
</evidence>
<evidence type="ECO:0000256" key="1">
    <source>
        <dbReference type="ARBA" id="ARBA00009437"/>
    </source>
</evidence>
<dbReference type="RefSeq" id="WP_347606566.1">
    <property type="nucleotide sequence ID" value="NZ_JBDPZC010000001.1"/>
</dbReference>